<dbReference type="PANTHER" id="PTHR47074">
    <property type="entry name" value="BNAC02G40300D PROTEIN"/>
    <property type="match status" value="1"/>
</dbReference>
<evidence type="ECO:0000313" key="1">
    <source>
        <dbReference type="EMBL" id="JAE32395.1"/>
    </source>
</evidence>
<sequence length="111" mass="12551">MTITLWHIWEARNGISQLHPYCIAEKIKAYAGMALLHLHTPKESKRCDPTKPKRWDPLLEGWVMINVDATVFVETNQVGIGLVIRDYNGNFLAACRRGVDRITEPDCGGNC</sequence>
<dbReference type="InterPro" id="IPR052929">
    <property type="entry name" value="RNase_H-like_EbsB-rel"/>
</dbReference>
<organism evidence="1">
    <name type="scientific">Arundo donax</name>
    <name type="common">Giant reed</name>
    <name type="synonym">Donax arundinaceus</name>
    <dbReference type="NCBI Taxonomy" id="35708"/>
    <lineage>
        <taxon>Eukaryota</taxon>
        <taxon>Viridiplantae</taxon>
        <taxon>Streptophyta</taxon>
        <taxon>Embryophyta</taxon>
        <taxon>Tracheophyta</taxon>
        <taxon>Spermatophyta</taxon>
        <taxon>Magnoliopsida</taxon>
        <taxon>Liliopsida</taxon>
        <taxon>Poales</taxon>
        <taxon>Poaceae</taxon>
        <taxon>PACMAD clade</taxon>
        <taxon>Arundinoideae</taxon>
        <taxon>Arundineae</taxon>
        <taxon>Arundo</taxon>
    </lineage>
</organism>
<proteinExistence type="predicted"/>
<dbReference type="EMBL" id="GBRH01165501">
    <property type="protein sequence ID" value="JAE32395.1"/>
    <property type="molecule type" value="Transcribed_RNA"/>
</dbReference>
<reference evidence="1" key="1">
    <citation type="submission" date="2014-09" db="EMBL/GenBank/DDBJ databases">
        <authorList>
            <person name="Magalhaes I.L.F."/>
            <person name="Oliveira U."/>
            <person name="Santos F.R."/>
            <person name="Vidigal T.H.D.A."/>
            <person name="Brescovit A.D."/>
            <person name="Santos A.J."/>
        </authorList>
    </citation>
    <scope>NUCLEOTIDE SEQUENCE</scope>
    <source>
        <tissue evidence="1">Shoot tissue taken approximately 20 cm above the soil surface</tissue>
    </source>
</reference>
<name>A0A0A9H5A6_ARUDO</name>
<accession>A0A0A9H5A6</accession>
<dbReference type="PANTHER" id="PTHR47074:SF11">
    <property type="entry name" value="REVERSE TRANSCRIPTASE-LIKE PROTEIN"/>
    <property type="match status" value="1"/>
</dbReference>
<reference evidence="1" key="2">
    <citation type="journal article" date="2015" name="Data Brief">
        <title>Shoot transcriptome of the giant reed, Arundo donax.</title>
        <authorList>
            <person name="Barrero R.A."/>
            <person name="Guerrero F.D."/>
            <person name="Moolhuijzen P."/>
            <person name="Goolsby J.A."/>
            <person name="Tidwell J."/>
            <person name="Bellgard S.E."/>
            <person name="Bellgard M.I."/>
        </authorList>
    </citation>
    <scope>NUCLEOTIDE SEQUENCE</scope>
    <source>
        <tissue evidence="1">Shoot tissue taken approximately 20 cm above the soil surface</tissue>
    </source>
</reference>
<protein>
    <recommendedName>
        <fullName evidence="2">RNase H type-1 domain-containing protein</fullName>
    </recommendedName>
</protein>
<evidence type="ECO:0008006" key="2">
    <source>
        <dbReference type="Google" id="ProtNLM"/>
    </source>
</evidence>
<dbReference type="AlphaFoldDB" id="A0A0A9H5A6"/>